<sequence length="85" mass="10080">MTVDRDLKSKLKEFIAIRNIIVHNRCIVDEKYLRVAPQSKYKKGSIRKLDVDDLYEAINIFSEIVKHTDKKSIEKFNLEESRLNK</sequence>
<dbReference type="Proteomes" id="UP001275315">
    <property type="component" value="Unassembled WGS sequence"/>
</dbReference>
<protein>
    <recommendedName>
        <fullName evidence="3">RiboL-PSP-HEPN domain-containing protein</fullName>
    </recommendedName>
</protein>
<dbReference type="RefSeq" id="WP_320380521.1">
    <property type="nucleotide sequence ID" value="NZ_JAWDIQ010000002.1"/>
</dbReference>
<evidence type="ECO:0008006" key="3">
    <source>
        <dbReference type="Google" id="ProtNLM"/>
    </source>
</evidence>
<accession>A0ABU5CTU4</accession>
<gene>
    <name evidence="1" type="ORF">RWD45_15565</name>
</gene>
<reference evidence="1 2" key="1">
    <citation type="submission" date="2023-10" db="EMBL/GenBank/DDBJ databases">
        <title>Virgibacillus soli CC-YMP-6 genome.</title>
        <authorList>
            <person name="Miliotis G."/>
            <person name="Sengupta P."/>
            <person name="Hameed A."/>
            <person name="Chuvochina M."/>
            <person name="Mcdonagh F."/>
            <person name="Simpson A.C."/>
            <person name="Singh N.K."/>
            <person name="Rekha P.D."/>
            <person name="Raman K."/>
            <person name="Hugenholtz P."/>
            <person name="Venkateswaran K."/>
        </authorList>
    </citation>
    <scope>NUCLEOTIDE SEQUENCE [LARGE SCALE GENOMIC DNA]</scope>
    <source>
        <strain evidence="1 2">CC-YMP-6</strain>
    </source>
</reference>
<evidence type="ECO:0000313" key="1">
    <source>
        <dbReference type="EMBL" id="MDY0409726.1"/>
    </source>
</evidence>
<keyword evidence="2" id="KW-1185">Reference proteome</keyword>
<comment type="caution">
    <text evidence="1">The sequence shown here is derived from an EMBL/GenBank/DDBJ whole genome shotgun (WGS) entry which is preliminary data.</text>
</comment>
<organism evidence="1 2">
    <name type="scientific">Paracerasibacillus soli</name>
    <dbReference type="NCBI Taxonomy" id="480284"/>
    <lineage>
        <taxon>Bacteria</taxon>
        <taxon>Bacillati</taxon>
        <taxon>Bacillota</taxon>
        <taxon>Bacilli</taxon>
        <taxon>Bacillales</taxon>
        <taxon>Bacillaceae</taxon>
        <taxon>Paracerasibacillus</taxon>
    </lineage>
</organism>
<proteinExistence type="predicted"/>
<name>A0ABU5CTU4_9BACI</name>
<dbReference type="EMBL" id="JAWDIQ010000002">
    <property type="protein sequence ID" value="MDY0409726.1"/>
    <property type="molecule type" value="Genomic_DNA"/>
</dbReference>
<evidence type="ECO:0000313" key="2">
    <source>
        <dbReference type="Proteomes" id="UP001275315"/>
    </source>
</evidence>